<gene>
    <name evidence="2" type="ORF">UFOVP1547_35</name>
    <name evidence="1" type="ORF">UFOVP930_46</name>
</gene>
<name>A0A6J5PKS5_9CAUD</name>
<proteinExistence type="predicted"/>
<evidence type="ECO:0000313" key="1">
    <source>
        <dbReference type="EMBL" id="CAB4172123.1"/>
    </source>
</evidence>
<reference evidence="1" key="1">
    <citation type="submission" date="2020-05" db="EMBL/GenBank/DDBJ databases">
        <authorList>
            <person name="Chiriac C."/>
            <person name="Salcher M."/>
            <person name="Ghai R."/>
            <person name="Kavagutti S V."/>
        </authorList>
    </citation>
    <scope>NUCLEOTIDE SEQUENCE</scope>
</reference>
<dbReference type="EMBL" id="LR796873">
    <property type="protein sequence ID" value="CAB4172123.1"/>
    <property type="molecule type" value="Genomic_DNA"/>
</dbReference>
<organism evidence="1">
    <name type="scientific">uncultured Caudovirales phage</name>
    <dbReference type="NCBI Taxonomy" id="2100421"/>
    <lineage>
        <taxon>Viruses</taxon>
        <taxon>Duplodnaviria</taxon>
        <taxon>Heunggongvirae</taxon>
        <taxon>Uroviricota</taxon>
        <taxon>Caudoviricetes</taxon>
        <taxon>Peduoviridae</taxon>
        <taxon>Maltschvirus</taxon>
        <taxon>Maltschvirus maltsch</taxon>
    </lineage>
</organism>
<accession>A0A6J5PKS5</accession>
<sequence>MRGTLRRMTPEEKAEHAHLINLWNCTEPMTPAQLERLEQLDELAKDHE</sequence>
<evidence type="ECO:0000313" key="2">
    <source>
        <dbReference type="EMBL" id="CAB5238517.1"/>
    </source>
</evidence>
<dbReference type="EMBL" id="LR798461">
    <property type="protein sequence ID" value="CAB5238517.1"/>
    <property type="molecule type" value="Genomic_DNA"/>
</dbReference>
<protein>
    <submittedName>
        <fullName evidence="1">Uncharacterized protein</fullName>
    </submittedName>
</protein>